<accession>A0AAV4WMY1</accession>
<evidence type="ECO:0000313" key="15">
    <source>
        <dbReference type="Proteomes" id="UP001054837"/>
    </source>
</evidence>
<evidence type="ECO:0000256" key="2">
    <source>
        <dbReference type="ARBA" id="ARBA00022552"/>
    </source>
</evidence>
<evidence type="ECO:0000256" key="4">
    <source>
        <dbReference type="ARBA" id="ARBA00022679"/>
    </source>
</evidence>
<dbReference type="PANTHER" id="PTHR11727:SF17">
    <property type="entry name" value="DIMETHYLADENOSINE TRANSFERASE 1, MITOCHONDRIAL"/>
    <property type="match status" value="1"/>
</dbReference>
<feature type="domain" description="Ribosomal RNA adenine methylase transferase N-terminal" evidence="13">
    <location>
        <begin position="74"/>
        <end position="265"/>
    </location>
</feature>
<dbReference type="FunFam" id="1.10.8.100:FF:000006">
    <property type="entry name" value="rRNA adenine N(6)-methyltransferase"/>
    <property type="match status" value="1"/>
</dbReference>
<dbReference type="Pfam" id="PF00398">
    <property type="entry name" value="RrnaAD"/>
    <property type="match status" value="1"/>
</dbReference>
<keyword evidence="10" id="KW-0804">Transcription</keyword>
<dbReference type="SUPFAM" id="SSF53335">
    <property type="entry name" value="S-adenosyl-L-methionine-dependent methyltransferases"/>
    <property type="match status" value="1"/>
</dbReference>
<dbReference type="GO" id="GO:0006391">
    <property type="term" value="P:transcription initiation at mitochondrial promoter"/>
    <property type="evidence" value="ECO:0007669"/>
    <property type="project" value="TreeGrafter"/>
</dbReference>
<dbReference type="CDD" id="cd02440">
    <property type="entry name" value="AdoMet_MTases"/>
    <property type="match status" value="1"/>
</dbReference>
<name>A0AAV4WMY1_9ARAC</name>
<feature type="binding site" evidence="11">
    <location>
        <position position="94"/>
    </location>
    <ligand>
        <name>S-adenosyl-L-methionine</name>
        <dbReference type="ChEBI" id="CHEBI:59789"/>
    </ligand>
</feature>
<dbReference type="Proteomes" id="UP001054837">
    <property type="component" value="Unassembled WGS sequence"/>
</dbReference>
<dbReference type="InterPro" id="IPR001737">
    <property type="entry name" value="KsgA/Erm"/>
</dbReference>
<keyword evidence="15" id="KW-1185">Reference proteome</keyword>
<evidence type="ECO:0000256" key="3">
    <source>
        <dbReference type="ARBA" id="ARBA00022603"/>
    </source>
</evidence>
<keyword evidence="9" id="KW-0496">Mitochondrion</keyword>
<dbReference type="GO" id="GO:0000179">
    <property type="term" value="F:rRNA (adenine-N6,N6-)-dimethyltransferase activity"/>
    <property type="evidence" value="ECO:0007669"/>
    <property type="project" value="UniProtKB-UniRule"/>
</dbReference>
<dbReference type="GO" id="GO:0003723">
    <property type="term" value="F:RNA binding"/>
    <property type="evidence" value="ECO:0007669"/>
    <property type="project" value="UniProtKB-UniRule"/>
</dbReference>
<dbReference type="EC" id="2.1.1.-" evidence="12"/>
<keyword evidence="3 11" id="KW-0489">Methyltransferase</keyword>
<evidence type="ECO:0000256" key="9">
    <source>
        <dbReference type="ARBA" id="ARBA00023128"/>
    </source>
</evidence>
<proteinExistence type="inferred from homology"/>
<keyword evidence="7" id="KW-0809">Transit peptide</keyword>
<evidence type="ECO:0000256" key="12">
    <source>
        <dbReference type="RuleBase" id="RU362106"/>
    </source>
</evidence>
<dbReference type="PANTHER" id="PTHR11727">
    <property type="entry name" value="DIMETHYLADENOSINE TRANSFERASE"/>
    <property type="match status" value="1"/>
</dbReference>
<feature type="binding site" evidence="11">
    <location>
        <position position="116"/>
    </location>
    <ligand>
        <name>S-adenosyl-L-methionine</name>
        <dbReference type="ChEBI" id="CHEBI:59789"/>
    </ligand>
</feature>
<dbReference type="InterPro" id="IPR011530">
    <property type="entry name" value="rRNA_adenine_dimethylase"/>
</dbReference>
<dbReference type="NCBIfam" id="TIGR00755">
    <property type="entry name" value="ksgA"/>
    <property type="match status" value="1"/>
</dbReference>
<comment type="subcellular location">
    <subcellularLocation>
        <location evidence="1">Mitochondrion</location>
    </subcellularLocation>
</comment>
<sequence>MIGVEKLLKSKMVRLSFIRFVEAVVKEATSSVEEVIKPKHLRLPPLPSPRDILKLYKIQAQRHLSQNFLLDPRLNNKIVTRTGNMAGCYVCEVGPGPGNITRCILQNGAKHVIVVEKDRRFVPALELLADASDNRMKIILGDIMDLNLESILPRNLAREWTLDPPPLYIIGNLPFNISTALIVKWLKHCSKRTGPFIHGRTQLTLTFQKEVAYRMMSQEKQEFRSRLSIMCQHLCFVNHLFTIPGRAFFPKPDVDVCVVKFTPRIKPLINQPFELVEKVVFTLFHHRQKYCLYNIKNLFPLDRLDLVEEMVKKSGVDPEKKSFELYMEDFNALCEVYNDICEKNQGIFEYNYLIHKKLYLKNKSSEDSIVDNNM</sequence>
<dbReference type="AlphaFoldDB" id="A0AAV4WMY1"/>
<evidence type="ECO:0000256" key="8">
    <source>
        <dbReference type="ARBA" id="ARBA00023015"/>
    </source>
</evidence>
<evidence type="ECO:0000256" key="1">
    <source>
        <dbReference type="ARBA" id="ARBA00004173"/>
    </source>
</evidence>
<dbReference type="FunFam" id="3.40.50.150:FF:000109">
    <property type="entry name" value="rRNA adenine N(6)-methyltransferase"/>
    <property type="match status" value="1"/>
</dbReference>
<dbReference type="GO" id="GO:0034246">
    <property type="term" value="F:mitochondrial transcription factor activity"/>
    <property type="evidence" value="ECO:0007669"/>
    <property type="project" value="TreeGrafter"/>
</dbReference>
<protein>
    <recommendedName>
        <fullName evidence="12">rRNA adenine N(6)-methyltransferase</fullName>
        <ecNumber evidence="12">2.1.1.-</ecNumber>
    </recommendedName>
</protein>
<dbReference type="InterPro" id="IPR029063">
    <property type="entry name" value="SAM-dependent_MTases_sf"/>
</dbReference>
<comment type="caution">
    <text evidence="14">The sequence shown here is derived from an EMBL/GenBank/DDBJ whole genome shotgun (WGS) entry which is preliminary data.</text>
</comment>
<keyword evidence="8" id="KW-0805">Transcription regulation</keyword>
<evidence type="ECO:0000256" key="6">
    <source>
        <dbReference type="ARBA" id="ARBA00022884"/>
    </source>
</evidence>
<dbReference type="InterPro" id="IPR020598">
    <property type="entry name" value="rRNA_Ade_methylase_Trfase_N"/>
</dbReference>
<evidence type="ECO:0000259" key="13">
    <source>
        <dbReference type="SMART" id="SM00650"/>
    </source>
</evidence>
<dbReference type="InterPro" id="IPR023165">
    <property type="entry name" value="rRNA_Ade_diMease-like_C"/>
</dbReference>
<gene>
    <name evidence="14" type="primary">tfb1m</name>
    <name evidence="14" type="ORF">CDAR_176101</name>
</gene>
<dbReference type="SMART" id="SM00650">
    <property type="entry name" value="rADc"/>
    <property type="match status" value="1"/>
</dbReference>
<dbReference type="GO" id="GO:0005759">
    <property type="term" value="C:mitochondrial matrix"/>
    <property type="evidence" value="ECO:0007669"/>
    <property type="project" value="TreeGrafter"/>
</dbReference>
<keyword evidence="4 11" id="KW-0808">Transferase</keyword>
<feature type="binding site" evidence="11">
    <location>
        <position position="69"/>
    </location>
    <ligand>
        <name>S-adenosyl-L-methionine</name>
        <dbReference type="ChEBI" id="CHEBI:59789"/>
    </ligand>
</feature>
<evidence type="ECO:0000313" key="14">
    <source>
        <dbReference type="EMBL" id="GIY83957.1"/>
    </source>
</evidence>
<evidence type="ECO:0000256" key="10">
    <source>
        <dbReference type="ARBA" id="ARBA00023163"/>
    </source>
</evidence>
<dbReference type="EMBL" id="BPLQ01014873">
    <property type="protein sequence ID" value="GIY83957.1"/>
    <property type="molecule type" value="Genomic_DNA"/>
</dbReference>
<dbReference type="Gene3D" id="1.10.8.100">
    <property type="entry name" value="Ribosomal RNA adenine dimethylase-like, domain 2"/>
    <property type="match status" value="1"/>
</dbReference>
<evidence type="ECO:0000256" key="11">
    <source>
        <dbReference type="PROSITE-ProRule" id="PRU01026"/>
    </source>
</evidence>
<reference evidence="14 15" key="1">
    <citation type="submission" date="2021-06" db="EMBL/GenBank/DDBJ databases">
        <title>Caerostris darwini draft genome.</title>
        <authorList>
            <person name="Kono N."/>
            <person name="Arakawa K."/>
        </authorList>
    </citation>
    <scope>NUCLEOTIDE SEQUENCE [LARGE SCALE GENOMIC DNA]</scope>
</reference>
<keyword evidence="2 12" id="KW-0698">rRNA processing</keyword>
<feature type="binding site" evidence="11">
    <location>
        <position position="67"/>
    </location>
    <ligand>
        <name>S-adenosyl-L-methionine</name>
        <dbReference type="ChEBI" id="CHEBI:59789"/>
    </ligand>
</feature>
<comment type="similarity">
    <text evidence="11 12">Belongs to the class I-like SAM-binding methyltransferase superfamily. rRNA adenine N(6)-methyltransferase family.</text>
</comment>
<dbReference type="PROSITE" id="PS51689">
    <property type="entry name" value="SAM_RNA_A_N6_MT"/>
    <property type="match status" value="1"/>
</dbReference>
<feature type="binding site" evidence="11">
    <location>
        <position position="142"/>
    </location>
    <ligand>
        <name>S-adenosyl-L-methionine</name>
        <dbReference type="ChEBI" id="CHEBI:59789"/>
    </ligand>
</feature>
<evidence type="ECO:0000256" key="5">
    <source>
        <dbReference type="ARBA" id="ARBA00022691"/>
    </source>
</evidence>
<dbReference type="Gene3D" id="3.40.50.150">
    <property type="entry name" value="Vaccinia Virus protein VP39"/>
    <property type="match status" value="1"/>
</dbReference>
<organism evidence="14 15">
    <name type="scientific">Caerostris darwini</name>
    <dbReference type="NCBI Taxonomy" id="1538125"/>
    <lineage>
        <taxon>Eukaryota</taxon>
        <taxon>Metazoa</taxon>
        <taxon>Ecdysozoa</taxon>
        <taxon>Arthropoda</taxon>
        <taxon>Chelicerata</taxon>
        <taxon>Arachnida</taxon>
        <taxon>Araneae</taxon>
        <taxon>Araneomorphae</taxon>
        <taxon>Entelegynae</taxon>
        <taxon>Araneoidea</taxon>
        <taxon>Araneidae</taxon>
        <taxon>Caerostris</taxon>
    </lineage>
</organism>
<keyword evidence="5 11" id="KW-0949">S-adenosyl-L-methionine</keyword>
<feature type="binding site" evidence="11">
    <location>
        <position position="172"/>
    </location>
    <ligand>
        <name>S-adenosyl-L-methionine</name>
        <dbReference type="ChEBI" id="CHEBI:59789"/>
    </ligand>
</feature>
<keyword evidence="6 11" id="KW-0694">RNA-binding</keyword>
<evidence type="ECO:0000256" key="7">
    <source>
        <dbReference type="ARBA" id="ARBA00022946"/>
    </source>
</evidence>